<evidence type="ECO:0000313" key="2">
    <source>
        <dbReference type="Proteomes" id="UP000253250"/>
    </source>
</evidence>
<dbReference type="RefSeq" id="WP_065971516.1">
    <property type="nucleotide sequence ID" value="NZ_CP080624.1"/>
</dbReference>
<sequence length="80" mass="8330">MNVVRIVGILLVVLGILGAAYGGFSYTHKTKEAQLGPLALSVKHKRHVDIPMWVGAGAVVVGGVLLLMADGPQQGGRRNG</sequence>
<accession>A0A1C2FZI7</accession>
<dbReference type="AlphaFoldDB" id="A0A1C2FZI7"/>
<dbReference type="Proteomes" id="UP000253250">
    <property type="component" value="Unassembled WGS sequence"/>
</dbReference>
<dbReference type="EMBL" id="PSYR01000002">
    <property type="protein sequence ID" value="RCN57049.1"/>
    <property type="molecule type" value="Genomic_DNA"/>
</dbReference>
<protein>
    <submittedName>
        <fullName evidence="1">Uncharacterized protein</fullName>
    </submittedName>
</protein>
<reference evidence="1 2" key="1">
    <citation type="submission" date="2018-02" db="EMBL/GenBank/DDBJ databases">
        <title>Insights into the biology of acidophilic members of the Acidiferrobacteraceae family derived from comparative genomic analyses.</title>
        <authorList>
            <person name="Issotta F."/>
            <person name="Thyssen C."/>
            <person name="Mena C."/>
            <person name="Moya A."/>
            <person name="Bellenberg S."/>
            <person name="Sproer C."/>
            <person name="Covarrubias P.C."/>
            <person name="Sand W."/>
            <person name="Quatrini R."/>
            <person name="Vera M."/>
        </authorList>
    </citation>
    <scope>NUCLEOTIDE SEQUENCE [LARGE SCALE GENOMIC DNA]</scope>
    <source>
        <strain evidence="2">m-1</strain>
    </source>
</reference>
<gene>
    <name evidence="1" type="ORF">C4900_15135</name>
</gene>
<evidence type="ECO:0000313" key="1">
    <source>
        <dbReference type="EMBL" id="RCN57049.1"/>
    </source>
</evidence>
<organism evidence="1 2">
    <name type="scientific">Acidiferrobacter thiooxydans</name>
    <dbReference type="NCBI Taxonomy" id="163359"/>
    <lineage>
        <taxon>Bacteria</taxon>
        <taxon>Pseudomonadati</taxon>
        <taxon>Pseudomonadota</taxon>
        <taxon>Gammaproteobacteria</taxon>
        <taxon>Acidiferrobacterales</taxon>
        <taxon>Acidiferrobacteraceae</taxon>
        <taxon>Acidiferrobacter</taxon>
    </lineage>
</organism>
<proteinExistence type="predicted"/>
<dbReference type="STRING" id="163359.A9R16_15430"/>
<comment type="caution">
    <text evidence="1">The sequence shown here is derived from an EMBL/GenBank/DDBJ whole genome shotgun (WGS) entry which is preliminary data.</text>
</comment>
<keyword evidence="2" id="KW-1185">Reference proteome</keyword>
<dbReference type="OrthoDB" id="5773092at2"/>
<name>A0A1C2FZI7_9GAMM</name>